<keyword evidence="2" id="KW-1185">Reference proteome</keyword>
<sequence length="340" mass="35268">MTTAPDLVETFSSASAAELAIVTRSGFVESRHSGSAIVLNQHADVIRTLGDPAAPVFGRSALKPFQAIAVMNAGVGLRGAAAVLAAASHAGTQRHISVVRSILAQAGLTEIALQCPADWPTDDAARIELVRDNSTASPIYMNCSGKHAAMLLACVTNGWPIETYLENDHPMQVQVRDVLERFTGERPVLTGIDGCGTPVHAISLSGLARGIGRIRTSSPTSPFAIYRNAGILCAAVLENGWALDGAGRANTLVIDRLGVFAKLGAEGVMVMAAPDGTTVALKILDGSLRAATLVGLTLLADAGALDRDAVDALLPDLKLSVQGGDRTVGEIRVSPLLEQA</sequence>
<dbReference type="STRING" id="995034.SAMN05216219_2031"/>
<dbReference type="PANTHER" id="PTHR42110:SF1">
    <property type="entry name" value="L-ASPARAGINASE, PUTATIVE (AFU_ORTHOLOGUE AFUA_3G11890)-RELATED"/>
    <property type="match status" value="1"/>
</dbReference>
<dbReference type="PANTHER" id="PTHR42110">
    <property type="entry name" value="L-ASPARAGINASE, PUTATIVE (AFU_ORTHOLOGUE AFUA_3G11890)-RELATED"/>
    <property type="match status" value="1"/>
</dbReference>
<evidence type="ECO:0000313" key="1">
    <source>
        <dbReference type="EMBL" id="SFN76805.1"/>
    </source>
</evidence>
<dbReference type="OrthoDB" id="9780674at2"/>
<name>A0A1I5BPY8_9MICO</name>
<proteinExistence type="predicted"/>
<dbReference type="EMBL" id="FOVM01000005">
    <property type="protein sequence ID" value="SFN76805.1"/>
    <property type="molecule type" value="Genomic_DNA"/>
</dbReference>
<accession>A0A1I5BPY8</accession>
<reference evidence="2" key="1">
    <citation type="submission" date="2016-10" db="EMBL/GenBank/DDBJ databases">
        <authorList>
            <person name="Varghese N."/>
            <person name="Submissions S."/>
        </authorList>
    </citation>
    <scope>NUCLEOTIDE SEQUENCE [LARGE SCALE GENOMIC DNA]</scope>
    <source>
        <strain evidence="2">CGMCC 1.11101</strain>
    </source>
</reference>
<organism evidence="1 2">
    <name type="scientific">Mycetocola miduiensis</name>
    <dbReference type="NCBI Taxonomy" id="995034"/>
    <lineage>
        <taxon>Bacteria</taxon>
        <taxon>Bacillati</taxon>
        <taxon>Actinomycetota</taxon>
        <taxon>Actinomycetes</taxon>
        <taxon>Micrococcales</taxon>
        <taxon>Microbacteriaceae</taxon>
        <taxon>Mycetocola</taxon>
    </lineage>
</organism>
<dbReference type="InterPro" id="IPR010349">
    <property type="entry name" value="Asparaginase_II"/>
</dbReference>
<dbReference type="Proteomes" id="UP000198867">
    <property type="component" value="Unassembled WGS sequence"/>
</dbReference>
<gene>
    <name evidence="1" type="ORF">SAMN05216219_2031</name>
</gene>
<protein>
    <submittedName>
        <fullName evidence="1">Asparaginase</fullName>
    </submittedName>
</protein>
<evidence type="ECO:0000313" key="2">
    <source>
        <dbReference type="Proteomes" id="UP000198867"/>
    </source>
</evidence>
<dbReference type="Pfam" id="PF06089">
    <property type="entry name" value="Asparaginase_II"/>
    <property type="match status" value="1"/>
</dbReference>
<dbReference type="AlphaFoldDB" id="A0A1I5BPY8"/>
<dbReference type="RefSeq" id="WP_090711001.1">
    <property type="nucleotide sequence ID" value="NZ_FOVM01000005.1"/>
</dbReference>